<dbReference type="PANTHER" id="PTHR35205">
    <property type="entry name" value="NB-ARC AND TPR DOMAIN PROTEIN"/>
    <property type="match status" value="1"/>
</dbReference>
<dbReference type="InterPro" id="IPR027417">
    <property type="entry name" value="P-loop_NTPase"/>
</dbReference>
<protein>
    <recommendedName>
        <fullName evidence="3">DUF7779 domain-containing protein</fullName>
    </recommendedName>
</protein>
<accession>A0AAU9XQQ4</accession>
<comment type="caution">
    <text evidence="4">The sequence shown here is derived from an EMBL/GenBank/DDBJ whole genome shotgun (WGS) entry which is preliminary data.</text>
</comment>
<dbReference type="Proteomes" id="UP001159428">
    <property type="component" value="Unassembled WGS sequence"/>
</dbReference>
<dbReference type="SUPFAM" id="SSF52540">
    <property type="entry name" value="P-loop containing nucleoside triphosphate hydrolases"/>
    <property type="match status" value="1"/>
</dbReference>
<dbReference type="Pfam" id="PF15112">
    <property type="entry name" value="DUF4559"/>
    <property type="match status" value="1"/>
</dbReference>
<dbReference type="PANTHER" id="PTHR35205:SF1">
    <property type="entry name" value="ZU5 DOMAIN-CONTAINING PROTEIN"/>
    <property type="match status" value="1"/>
</dbReference>
<evidence type="ECO:0000256" key="1">
    <source>
        <dbReference type="PROSITE-ProRule" id="PRU00339"/>
    </source>
</evidence>
<dbReference type="SUPFAM" id="SSF48452">
    <property type="entry name" value="TPR-like"/>
    <property type="match status" value="2"/>
</dbReference>
<evidence type="ECO:0000313" key="4">
    <source>
        <dbReference type="EMBL" id="CAH3155987.1"/>
    </source>
</evidence>
<dbReference type="InterPro" id="IPR027897">
    <property type="entry name" value="DUF4559"/>
</dbReference>
<dbReference type="Gene3D" id="1.25.40.10">
    <property type="entry name" value="Tetratricopeptide repeat domain"/>
    <property type="match status" value="3"/>
</dbReference>
<evidence type="ECO:0000313" key="5">
    <source>
        <dbReference type="Proteomes" id="UP001159428"/>
    </source>
</evidence>
<keyword evidence="1" id="KW-0802">TPR repeat</keyword>
<reference evidence="4 5" key="1">
    <citation type="submission" date="2022-05" db="EMBL/GenBank/DDBJ databases">
        <authorList>
            <consortium name="Genoscope - CEA"/>
            <person name="William W."/>
        </authorList>
    </citation>
    <scope>NUCLEOTIDE SEQUENCE [LARGE SCALE GENOMIC DNA]</scope>
</reference>
<dbReference type="SMART" id="SM00028">
    <property type="entry name" value="TPR"/>
    <property type="match status" value="2"/>
</dbReference>
<evidence type="ECO:0000256" key="2">
    <source>
        <dbReference type="SAM" id="Coils"/>
    </source>
</evidence>
<keyword evidence="5" id="KW-1185">Reference proteome</keyword>
<dbReference type="InterPro" id="IPR011990">
    <property type="entry name" value="TPR-like_helical_dom_sf"/>
</dbReference>
<dbReference type="Gene3D" id="3.40.50.300">
    <property type="entry name" value="P-loop containing nucleotide triphosphate hydrolases"/>
    <property type="match status" value="1"/>
</dbReference>
<sequence>FLEFGLDKGKHKMATGWTAELDKKEHKNWVMVGCALNITKNGITPLIQRQMEAWYQSLISSPPLHSLPPCTCAGHSSKCATCTTWKKELERLHKSPRPKICWNNSDRQQWGSPAGAWEIAKVFMPTLGTRKGDIIDASTTDIGGLLNVLEWCPFIHPSVNRVVLNAVRDKGRNHWAHSPKQELQDADVNIIFGHLHNLLSDPVFKADKGVQESSKNLQDLFYHGLVNVRKSEVEALHLLRQSLVADVTRCMKDLSEIKTRSSGNKEEIAELKDQLAELDTEVHAARTDLGKGQNDLLEAQENIRQLTSDIKRSEECAQRDISNLKEQGAFYREEFGKHGKQLTDALTDVEVLKQEISMLSKSVENFNRLLDERDDLHGALDVISEDLKNVTGCLDDVVPDLNTAKNKIADLEVSFESMKSEVETLKAKSSVVQREDVATPCTAPRQLQEFTGREAALVWLEHNLVSDEDSSKISGISCCTKTICGLGGCGKTSLAVEFAWKWKKHFTGGVFWINGESDENVRKSVAENLALLNIPASTSENVDDSLIRFLTLLSNKNCPWLLVVDNADELTSPRCPSGVMKICNGPWQRNANAPKNGHILFTTRQNARDIKTLLKLSPKDCLELQSFTEEEGALFLMQRTGLEGEFLYKEAIDLARELGGLPLALEQAAAYISALPIPCTFKAYLLKYREVRLRLLERQPVTALSVEAQHRLSVHTTWEMNFEFVAEKSPAAATMMRVASFLESENIPFEVINPGRPAIDQVELREAACSEIEISAVLKVLTCYSLFSVDQQSKVFSVHKLVQEVVRDSLTTQIRTETLTAALRVLHCALRKKSESCLRFNDEHVINWLEVNEGDKNILIALLLSSRKLKDHLQEEMNLSMDRFIDCIRRDDAFGQLFKLTNRLIGMNIFFAKLKAEFSEFMLQVQIMCGREDPNRILVMMVNTSVSKRNCSDSVSYREAKKLADETVRKLHELETSGAIVHDDVKYRVLEHRASYYAIEGKWKKNYEALLKLESLKLSAAESVDLQMLIARAENQVSAFNFKSALKRHKDALKLARELQPPDKGVLLRVLQHTATLLNNEGKVTEAKPYAEEMLDVCKTMPHDSDYYIKGMTDALMILSTFDSQKSETLLLKMLEERWPRIYACVINGCTETNAVIIEDGSDDHVAGVLEGLLACWCKLWVRDVKNAAKQKCLTVAQIALAIRKKFYGETHPCLKSAYMNLLAINSILGNVAEAKHCVQLLQQCDAGPKEQFFQSVPQCDINMYATRALKDRGNALFRDHDYVGAYKHYSDALGSSPTDAKLLTNRAATSLKLSEKQCSLKDKQEWLRRALDDSQNAIKTDPSWAKGYYWKAVCLARLDERGPSLATAAISRHLFPSYCANIPAVEDRFGNFDVHVVNTVQDFQSAAEKTDARNLVIVVKEGQYQLPEPLKVPENTVMVGLGKVQIMCCSCVPQAIYMENIAQSSTVKSIKSLKESAKAYLDCGQLDAALTMYNEALVLYPNDSKILTSRASTYLKSAQQQNGSLSKRKPSLQLALNDAEAAIKADPSWLLGYRVKSVTLAELGRKPEALAAAAVFKHLSQGRDISEVTQRYGELQVLVVETSDQLRRVIQNAEKLEGNSKNQVVVIKEGEYLLERSVEISEEIVIVGHGKVSVVCKTGEPLRFTTACHVENVEMAEDCDSQEKSQEFSSNDIQPEVIRLATPSGYDNTSNECKVN</sequence>
<evidence type="ECO:0000259" key="3">
    <source>
        <dbReference type="Pfam" id="PF25000"/>
    </source>
</evidence>
<dbReference type="Pfam" id="PF25000">
    <property type="entry name" value="DUF7779"/>
    <property type="match status" value="1"/>
</dbReference>
<organism evidence="4 5">
    <name type="scientific">Pocillopora meandrina</name>
    <dbReference type="NCBI Taxonomy" id="46732"/>
    <lineage>
        <taxon>Eukaryota</taxon>
        <taxon>Metazoa</taxon>
        <taxon>Cnidaria</taxon>
        <taxon>Anthozoa</taxon>
        <taxon>Hexacorallia</taxon>
        <taxon>Scleractinia</taxon>
        <taxon>Astrocoeniina</taxon>
        <taxon>Pocilloporidae</taxon>
        <taxon>Pocillopora</taxon>
    </lineage>
</organism>
<dbReference type="InterPro" id="IPR019734">
    <property type="entry name" value="TPR_rpt"/>
</dbReference>
<feature type="domain" description="DUF7779" evidence="3">
    <location>
        <begin position="728"/>
        <end position="813"/>
    </location>
</feature>
<proteinExistence type="predicted"/>
<dbReference type="EMBL" id="CALNXJ010000059">
    <property type="protein sequence ID" value="CAH3155987.1"/>
    <property type="molecule type" value="Genomic_DNA"/>
</dbReference>
<keyword evidence="2" id="KW-0175">Coiled coil</keyword>
<feature type="non-terminal residue" evidence="4">
    <location>
        <position position="1"/>
    </location>
</feature>
<name>A0AAU9XQQ4_9CNID</name>
<dbReference type="Gene3D" id="1.10.287.1490">
    <property type="match status" value="1"/>
</dbReference>
<feature type="coiled-coil region" evidence="2">
    <location>
        <begin position="401"/>
        <end position="428"/>
    </location>
</feature>
<dbReference type="InterPro" id="IPR056681">
    <property type="entry name" value="DUF7779"/>
</dbReference>
<dbReference type="PROSITE" id="PS50005">
    <property type="entry name" value="TPR"/>
    <property type="match status" value="1"/>
</dbReference>
<gene>
    <name evidence="4" type="ORF">PMEA_00028289</name>
</gene>
<feature type="coiled-coil region" evidence="2">
    <location>
        <begin position="261"/>
        <end position="316"/>
    </location>
</feature>
<feature type="repeat" description="TPR" evidence="1">
    <location>
        <begin position="1471"/>
        <end position="1504"/>
    </location>
</feature>